<dbReference type="GeneID" id="88854437"/>
<dbReference type="EMBL" id="CP133647">
    <property type="protein sequence ID" value="WNH02666.1"/>
    <property type="molecule type" value="Genomic_DNA"/>
</dbReference>
<evidence type="ECO:0000313" key="1">
    <source>
        <dbReference type="EMBL" id="WNH02666.1"/>
    </source>
</evidence>
<reference evidence="1 2" key="1">
    <citation type="journal article" date="2023" name="Access Microbiol">
        <title>The genome of a steinernematid-associated Pseudomonas piscis bacterium encodes the biosynthesis of insect toxins.</title>
        <authorList>
            <person name="Awori R.M."/>
            <person name="Hendre P."/>
            <person name="Amugune N.O."/>
        </authorList>
    </citation>
    <scope>NUCLEOTIDE SEQUENCE [LARGE SCALE GENOMIC DNA]</scope>
    <source>
        <strain evidence="1 2">97</strain>
    </source>
</reference>
<dbReference type="RefSeq" id="WP_189758694.1">
    <property type="nucleotide sequence ID" value="NZ_CAWPOC010000149.1"/>
</dbReference>
<organism evidence="1 2">
    <name type="scientific">Xenorhabdus griffiniae</name>
    <dbReference type="NCBI Taxonomy" id="351672"/>
    <lineage>
        <taxon>Bacteria</taxon>
        <taxon>Pseudomonadati</taxon>
        <taxon>Pseudomonadota</taxon>
        <taxon>Gammaproteobacteria</taxon>
        <taxon>Enterobacterales</taxon>
        <taxon>Morganellaceae</taxon>
        <taxon>Xenorhabdus</taxon>
    </lineage>
</organism>
<evidence type="ECO:0000313" key="2">
    <source>
        <dbReference type="Proteomes" id="UP001300348"/>
    </source>
</evidence>
<proteinExistence type="predicted"/>
<accession>A0ABY9XJB8</accession>
<gene>
    <name evidence="1" type="ORF">QL112_002730</name>
</gene>
<keyword evidence="2" id="KW-1185">Reference proteome</keyword>
<protein>
    <submittedName>
        <fullName evidence="1">Uncharacterized protein</fullName>
    </submittedName>
</protein>
<sequence length="87" mass="9731">MALILSLKLFVVVKKFRVSGVNLTLGGGFIRRLPIGQLRDGHVFIGQVDLAKPLLMENNLLNRFQLKFSGIVAFGGFQFHHYTSLLC</sequence>
<name>A0ABY9XJB8_9GAMM</name>
<dbReference type="Proteomes" id="UP001300348">
    <property type="component" value="Chromosome"/>
</dbReference>